<dbReference type="InterPro" id="IPR027417">
    <property type="entry name" value="P-loop_NTPase"/>
</dbReference>
<evidence type="ECO:0000259" key="6">
    <source>
        <dbReference type="SMART" id="SM01086"/>
    </source>
</evidence>
<dbReference type="EMBL" id="BAABWH010000005">
    <property type="protein sequence ID" value="GAA6145919.1"/>
    <property type="molecule type" value="Genomic_DNA"/>
</dbReference>
<dbReference type="SUPFAM" id="SSF52540">
    <property type="entry name" value="P-loop containing nucleoside triphosphate hydrolases"/>
    <property type="match status" value="1"/>
</dbReference>
<protein>
    <submittedName>
        <fullName evidence="7">AAA family ATPase</fullName>
    </submittedName>
</protein>
<dbReference type="InterPro" id="IPR003593">
    <property type="entry name" value="AAA+_ATPase"/>
</dbReference>
<accession>A0ABQ0A0K1</accession>
<reference evidence="7 8" key="1">
    <citation type="submission" date="2024-04" db="EMBL/GenBank/DDBJ databases">
        <title>Draft genome sequence of Thalassolituus maritimus NBRC 116585.</title>
        <authorList>
            <person name="Miyakawa T."/>
            <person name="Kusuya Y."/>
            <person name="Miura T."/>
        </authorList>
    </citation>
    <scope>NUCLEOTIDE SEQUENCE [LARGE SCALE GENOMIC DNA]</scope>
    <source>
        <strain evidence="7 8">5NW40-0001</strain>
    </source>
</reference>
<feature type="region of interest" description="Disordered" evidence="4">
    <location>
        <begin position="338"/>
        <end position="358"/>
    </location>
</feature>
<feature type="domain" description="Clp ATPase C-terminal" evidence="6">
    <location>
        <begin position="242"/>
        <end position="332"/>
    </location>
</feature>
<dbReference type="Pfam" id="PF10431">
    <property type="entry name" value="ClpB_D2-small"/>
    <property type="match status" value="1"/>
</dbReference>
<keyword evidence="2" id="KW-0067">ATP-binding</keyword>
<dbReference type="Gene3D" id="3.40.50.300">
    <property type="entry name" value="P-loop containing nucleotide triphosphate hydrolases"/>
    <property type="match status" value="1"/>
</dbReference>
<dbReference type="InterPro" id="IPR001270">
    <property type="entry name" value="ClpA/B"/>
</dbReference>
<dbReference type="InterPro" id="IPR003959">
    <property type="entry name" value="ATPase_AAA_core"/>
</dbReference>
<dbReference type="PRINTS" id="PR00300">
    <property type="entry name" value="CLPPROTEASEA"/>
</dbReference>
<dbReference type="Proteomes" id="UP001481413">
    <property type="component" value="Unassembled WGS sequence"/>
</dbReference>
<proteinExistence type="predicted"/>
<evidence type="ECO:0000256" key="2">
    <source>
        <dbReference type="ARBA" id="ARBA00022840"/>
    </source>
</evidence>
<dbReference type="InterPro" id="IPR019489">
    <property type="entry name" value="Clp_ATPase_C"/>
</dbReference>
<dbReference type="SMART" id="SM01086">
    <property type="entry name" value="ClpB_D2-small"/>
    <property type="match status" value="1"/>
</dbReference>
<dbReference type="CDD" id="cd19499">
    <property type="entry name" value="RecA-like_ClpB_Hsp104-like"/>
    <property type="match status" value="1"/>
</dbReference>
<gene>
    <name evidence="7" type="ORF">NBRC116585_20370</name>
</gene>
<dbReference type="InterPro" id="IPR050130">
    <property type="entry name" value="ClpA_ClpB"/>
</dbReference>
<keyword evidence="8" id="KW-1185">Reference proteome</keyword>
<organism evidence="7 8">
    <name type="scientific">Thalassolituus maritimus</name>
    <dbReference type="NCBI Taxonomy" id="484498"/>
    <lineage>
        <taxon>Bacteria</taxon>
        <taxon>Pseudomonadati</taxon>
        <taxon>Pseudomonadota</taxon>
        <taxon>Gammaproteobacteria</taxon>
        <taxon>Oceanospirillales</taxon>
        <taxon>Oceanospirillaceae</taxon>
        <taxon>Thalassolituus</taxon>
    </lineage>
</organism>
<evidence type="ECO:0000313" key="8">
    <source>
        <dbReference type="Proteomes" id="UP001481413"/>
    </source>
</evidence>
<evidence type="ECO:0000256" key="3">
    <source>
        <dbReference type="ARBA" id="ARBA00023186"/>
    </source>
</evidence>
<evidence type="ECO:0000256" key="1">
    <source>
        <dbReference type="ARBA" id="ARBA00022741"/>
    </source>
</evidence>
<evidence type="ECO:0000313" key="7">
    <source>
        <dbReference type="EMBL" id="GAA6145919.1"/>
    </source>
</evidence>
<evidence type="ECO:0000259" key="5">
    <source>
        <dbReference type="SMART" id="SM00382"/>
    </source>
</evidence>
<keyword evidence="1" id="KW-0547">Nucleotide-binding</keyword>
<feature type="domain" description="AAA+ ATPase" evidence="5">
    <location>
        <begin position="66"/>
        <end position="222"/>
    </location>
</feature>
<dbReference type="PANTHER" id="PTHR11638">
    <property type="entry name" value="ATP-DEPENDENT CLP PROTEASE"/>
    <property type="match status" value="1"/>
</dbReference>
<comment type="caution">
    <text evidence="7">The sequence shown here is derived from an EMBL/GenBank/DDBJ whole genome shotgun (WGS) entry which is preliminary data.</text>
</comment>
<dbReference type="Gene3D" id="1.10.8.60">
    <property type="match status" value="1"/>
</dbReference>
<sequence length="358" mass="40083">MVFINERIKSQQNSPAVTPPLSRFVFKPEALAEHLRKTIRGQNQVIDHIESQLKVVHTGLSDPRRPLLTALFIGATGVGKTEMVRQIAQAIHGRSDAFCRIDMNTLSQSHYSAAITGAPPGYVGSKENLSLLNEDLIKGTASRPGIVLFDEIEKADHSVVLTLMNILDNGTLKLASGQKTIQFTNTLVFMTSNLGSRTAEALPWLDAIPGVSRRSIYRRALERHFKPEFLNRIGIVEYFSALRFNDLPNLVENLEHLLNQQLKRHNISLELEPNARDLIVQFSDYKKYGARAIERTFRDLVVTDLATLISRTKDLSAGTHYHGIVQDRHLEFLPVSVPRNRSNLTPKSPKATEGANHD</sequence>
<evidence type="ECO:0000256" key="4">
    <source>
        <dbReference type="SAM" id="MobiDB-lite"/>
    </source>
</evidence>
<keyword evidence="3" id="KW-0143">Chaperone</keyword>
<dbReference type="SMART" id="SM00382">
    <property type="entry name" value="AAA"/>
    <property type="match status" value="1"/>
</dbReference>
<name>A0ABQ0A0K1_9GAMM</name>
<dbReference type="Pfam" id="PF07724">
    <property type="entry name" value="AAA_2"/>
    <property type="match status" value="1"/>
</dbReference>
<dbReference type="PANTHER" id="PTHR11638:SF18">
    <property type="entry name" value="HEAT SHOCK PROTEIN 104"/>
    <property type="match status" value="1"/>
</dbReference>